<dbReference type="Pfam" id="PF13245">
    <property type="entry name" value="AAA_19"/>
    <property type="match status" value="1"/>
</dbReference>
<dbReference type="EC" id="3.6.1.-" evidence="7"/>
<evidence type="ECO:0000256" key="5">
    <source>
        <dbReference type="PROSITE-ProRule" id="PRU00560"/>
    </source>
</evidence>
<dbReference type="CDD" id="cd18809">
    <property type="entry name" value="SF1_C_RecD"/>
    <property type="match status" value="1"/>
</dbReference>
<dbReference type="AlphaFoldDB" id="A0A0Z8D168"/>
<evidence type="ECO:0000313" key="9">
    <source>
        <dbReference type="Proteomes" id="UP000075193"/>
    </source>
</evidence>
<evidence type="ECO:0000313" key="10">
    <source>
        <dbReference type="Proteomes" id="UP000548355"/>
    </source>
</evidence>
<organism evidence="7 9">
    <name type="scientific">Streptococcus suis</name>
    <dbReference type="NCBI Taxonomy" id="1307"/>
    <lineage>
        <taxon>Bacteria</taxon>
        <taxon>Bacillati</taxon>
        <taxon>Bacillota</taxon>
        <taxon>Bacilli</taxon>
        <taxon>Lactobacillales</taxon>
        <taxon>Streptococcaceae</taxon>
        <taxon>Streptococcus</taxon>
    </lineage>
</organism>
<sequence>MVTRTVEQEVEKVFEAIKQGQNFILEGGAGSGKTYSLISIIEKILIEEPKKSIVCITYTNNAVAEIKSRIINDNLWVSTIHEFIWHIIGNFQKEIKECLVELINDDSQKLFVSPKDVIEEESISLDYFDDVRVDYAEWYSMSITEQNKVQISHDHILIVAEKMFSKYKKLCDVLADTANYIFVDEYQDTSPLIVKILLEHLQKSTKKNVVGFFGDSMQAIYDSGVGDLNSYNLAKIQKTQNRRNPKKVIDLANKVRNDGLVQTPSNDDTAPNMDDGSVIAGTVKFVYGNDINQLDVLRNSKLYKALEFDIAKKTKELRLTHKLNAEMAGFSKLFELYNTDLFVKLITGIKKKINENKIADKGKTFEELVEEAKIAVGKGGPLIIDVVNSIPELLAFYDEIKTCSFEEVSNKSKVNKESLLAYKFNGLSSRYEAGTDRDRILKRLDLIYELLELYKTGKHNEFLRITKFNITSSEDKISLSKVMTKISVDDITIGKVIELAEESGLISKDDLFTNFIESRGHYLWSRLKIMPFQEYVNSIAYLREYVSVITQHKVKGSEYDNVLVLLDNGKWNQYNFDSLFGKGSVNENVQKRTKKLFYVAITRAMKNLIVYMPSNDSQIIQKAQDYFEPIDIIDVLSLVDE</sequence>
<dbReference type="Proteomes" id="UP000548355">
    <property type="component" value="Unassembled WGS sequence"/>
</dbReference>
<dbReference type="InterPro" id="IPR000212">
    <property type="entry name" value="DNA_helicase_UvrD/REP"/>
</dbReference>
<evidence type="ECO:0000259" key="6">
    <source>
        <dbReference type="PROSITE" id="PS51198"/>
    </source>
</evidence>
<keyword evidence="3 5" id="KW-0347">Helicase</keyword>
<keyword evidence="4 5" id="KW-0067">ATP-binding</keyword>
<gene>
    <name evidence="7" type="primary">pcrA_1</name>
    <name evidence="7" type="ORF">ERS132441_00141</name>
    <name evidence="8" type="ORF">HU146_02440</name>
</gene>
<dbReference type="InterPro" id="IPR014016">
    <property type="entry name" value="UvrD-like_ATP-bd"/>
</dbReference>
<name>A0A0Z8D168_STRSU</name>
<dbReference type="EMBL" id="JABXEU010000005">
    <property type="protein sequence ID" value="NVH36122.1"/>
    <property type="molecule type" value="Genomic_DNA"/>
</dbReference>
<feature type="domain" description="UvrD-like helicase ATP-binding" evidence="6">
    <location>
        <begin position="6"/>
        <end position="258"/>
    </location>
</feature>
<dbReference type="PROSITE" id="PS51198">
    <property type="entry name" value="UVRD_HELICASE_ATP_BIND"/>
    <property type="match status" value="1"/>
</dbReference>
<feature type="binding site" evidence="5">
    <location>
        <begin position="27"/>
        <end position="34"/>
    </location>
    <ligand>
        <name>ATP</name>
        <dbReference type="ChEBI" id="CHEBI:30616"/>
    </ligand>
</feature>
<proteinExistence type="predicted"/>
<dbReference type="SUPFAM" id="SSF52540">
    <property type="entry name" value="P-loop containing nucleoside triphosphate hydrolases"/>
    <property type="match status" value="1"/>
</dbReference>
<evidence type="ECO:0000313" key="7">
    <source>
        <dbReference type="EMBL" id="CYV38775.1"/>
    </source>
</evidence>
<evidence type="ECO:0000256" key="3">
    <source>
        <dbReference type="ARBA" id="ARBA00022806"/>
    </source>
</evidence>
<dbReference type="Gene3D" id="3.40.50.300">
    <property type="entry name" value="P-loop containing nucleotide triphosphate hydrolases"/>
    <property type="match status" value="2"/>
</dbReference>
<dbReference type="GO" id="GO:0005524">
    <property type="term" value="F:ATP binding"/>
    <property type="evidence" value="ECO:0007669"/>
    <property type="project" value="UniProtKB-UniRule"/>
</dbReference>
<dbReference type="GO" id="GO:0003677">
    <property type="term" value="F:DNA binding"/>
    <property type="evidence" value="ECO:0007669"/>
    <property type="project" value="InterPro"/>
</dbReference>
<dbReference type="PANTHER" id="PTHR11070:SF2">
    <property type="entry name" value="ATP-DEPENDENT DNA HELICASE SRS2"/>
    <property type="match status" value="1"/>
</dbReference>
<dbReference type="GO" id="GO:0000725">
    <property type="term" value="P:recombinational repair"/>
    <property type="evidence" value="ECO:0007669"/>
    <property type="project" value="TreeGrafter"/>
</dbReference>
<evidence type="ECO:0000256" key="2">
    <source>
        <dbReference type="ARBA" id="ARBA00022801"/>
    </source>
</evidence>
<keyword evidence="2 5" id="KW-0378">Hydrolase</keyword>
<dbReference type="Proteomes" id="UP000075193">
    <property type="component" value="Unassembled WGS sequence"/>
</dbReference>
<dbReference type="GO" id="GO:0043138">
    <property type="term" value="F:3'-5' DNA helicase activity"/>
    <property type="evidence" value="ECO:0007669"/>
    <property type="project" value="UniProtKB-EC"/>
</dbReference>
<keyword evidence="1 5" id="KW-0547">Nucleotide-binding</keyword>
<dbReference type="RefSeq" id="WP_024409328.1">
    <property type="nucleotide sequence ID" value="NZ_CEDB01000013.1"/>
</dbReference>
<dbReference type="EMBL" id="FIIC01000001">
    <property type="protein sequence ID" value="CYV38775.1"/>
    <property type="molecule type" value="Genomic_DNA"/>
</dbReference>
<evidence type="ECO:0000256" key="1">
    <source>
        <dbReference type="ARBA" id="ARBA00022741"/>
    </source>
</evidence>
<reference evidence="7 9" key="1">
    <citation type="submission" date="2016-02" db="EMBL/GenBank/DDBJ databases">
        <authorList>
            <consortium name="Pathogen Informatics"/>
        </authorList>
    </citation>
    <scope>NUCLEOTIDE SEQUENCE [LARGE SCALE GENOMIC DNA]</scope>
    <source>
        <strain evidence="7 9">LSS79</strain>
    </source>
</reference>
<evidence type="ECO:0000313" key="8">
    <source>
        <dbReference type="EMBL" id="NVH36122.1"/>
    </source>
</evidence>
<reference evidence="8 10" key="2">
    <citation type="submission" date="2020-06" db="EMBL/GenBank/DDBJ databases">
        <title>Pan-genome analysis of Streptococcus suis serotype 2 revealed genomic diversity among strains of different virulence.</title>
        <authorList>
            <person name="Guo G."/>
            <person name="Zhang W."/>
        </authorList>
    </citation>
    <scope>NUCLEOTIDE SEQUENCE [LARGE SCALE GENOMIC DNA]</scope>
    <source>
        <strain evidence="8 10">ZJ92091101</strain>
    </source>
</reference>
<accession>A0A0Z8D168</accession>
<dbReference type="PANTHER" id="PTHR11070">
    <property type="entry name" value="UVRD / RECB / PCRA DNA HELICASE FAMILY MEMBER"/>
    <property type="match status" value="1"/>
</dbReference>
<dbReference type="GO" id="GO:0016787">
    <property type="term" value="F:hydrolase activity"/>
    <property type="evidence" value="ECO:0007669"/>
    <property type="project" value="UniProtKB-UniRule"/>
</dbReference>
<protein>
    <submittedName>
        <fullName evidence="8">ATP-dependent helicase</fullName>
    </submittedName>
    <submittedName>
        <fullName evidence="7">UvrD, superfamily I DNA and RNA helicases</fullName>
        <ecNumber evidence="7">3.6.1.-</ecNumber>
        <ecNumber evidence="7">3.6.4.12</ecNumber>
    </submittedName>
</protein>
<dbReference type="EC" id="3.6.4.12" evidence="7"/>
<evidence type="ECO:0000256" key="4">
    <source>
        <dbReference type="ARBA" id="ARBA00022840"/>
    </source>
</evidence>
<dbReference type="InterPro" id="IPR027417">
    <property type="entry name" value="P-loop_NTPase"/>
</dbReference>